<dbReference type="PROSITE" id="PS00154">
    <property type="entry name" value="ATPASE_E1_E2"/>
    <property type="match status" value="1"/>
</dbReference>
<feature type="binding site" evidence="14">
    <location>
        <position position="862"/>
    </location>
    <ligand>
        <name>ATP</name>
        <dbReference type="ChEBI" id="CHEBI:30616"/>
    </ligand>
</feature>
<feature type="active site" description="4-aspartylphosphate intermediate" evidence="13">
    <location>
        <position position="506"/>
    </location>
</feature>
<dbReference type="InterPro" id="IPR023298">
    <property type="entry name" value="ATPase_P-typ_TM_dom_sf"/>
</dbReference>
<feature type="binding site" evidence="14">
    <location>
        <position position="506"/>
    </location>
    <ligand>
        <name>ATP</name>
        <dbReference type="ChEBI" id="CHEBI:30616"/>
    </ligand>
</feature>
<keyword evidence="8 15" id="KW-0460">Magnesium</keyword>
<feature type="domain" description="P-type ATPase N-terminal" evidence="19">
    <location>
        <begin position="121"/>
        <end position="188"/>
    </location>
</feature>
<dbReference type="FunFam" id="3.40.50.1000:FF:000221">
    <property type="entry name" value="Phospholipid-transporting ATPase"/>
    <property type="match status" value="1"/>
</dbReference>
<feature type="binding site" evidence="15">
    <location>
        <position position="882"/>
    </location>
    <ligand>
        <name>Mg(2+)</name>
        <dbReference type="ChEBI" id="CHEBI:18420"/>
    </ligand>
</feature>
<feature type="domain" description="P-type ATPase A" evidence="18">
    <location>
        <begin position="221"/>
        <end position="284"/>
    </location>
</feature>
<dbReference type="Pfam" id="PF00122">
    <property type="entry name" value="E1-E2_ATPase"/>
    <property type="match status" value="1"/>
</dbReference>
<feature type="transmembrane region" description="Helical" evidence="16">
    <location>
        <begin position="182"/>
        <end position="200"/>
    </location>
</feature>
<dbReference type="GO" id="GO:0005524">
    <property type="term" value="F:ATP binding"/>
    <property type="evidence" value="ECO:0007669"/>
    <property type="project" value="UniProtKB-UniRule"/>
</dbReference>
<reference evidence="22" key="1">
    <citation type="journal article" date="2017" name="Front. Plant Sci.">
        <title>Climate Clever Clovers: New Paradigm to Reduce the Environmental Footprint of Ruminants by Breeding Low Methanogenic Forages Utilizing Haplotype Variation.</title>
        <authorList>
            <person name="Kaur P."/>
            <person name="Appels R."/>
            <person name="Bayer P.E."/>
            <person name="Keeble-Gagnere G."/>
            <person name="Wang J."/>
            <person name="Hirakawa H."/>
            <person name="Shirasawa K."/>
            <person name="Vercoe P."/>
            <person name="Stefanova K."/>
            <person name="Durmic Z."/>
            <person name="Nichols P."/>
            <person name="Revell C."/>
            <person name="Isobe S.N."/>
            <person name="Edwards D."/>
            <person name="Erskine W."/>
        </authorList>
    </citation>
    <scope>NUCLEOTIDE SEQUENCE [LARGE SCALE GENOMIC DNA]</scope>
    <source>
        <strain evidence="22">cv. Daliak</strain>
    </source>
</reference>
<feature type="binding site" evidence="14">
    <location>
        <position position="885"/>
    </location>
    <ligand>
        <name>ATP</name>
        <dbReference type="ChEBI" id="CHEBI:30616"/>
    </ligand>
</feature>
<feature type="compositionally biased region" description="Low complexity" evidence="17">
    <location>
        <begin position="53"/>
        <end position="81"/>
    </location>
</feature>
<dbReference type="SFLD" id="SFLDG00002">
    <property type="entry name" value="C1.7:_P-type_atpase_like"/>
    <property type="match status" value="1"/>
</dbReference>
<dbReference type="SUPFAM" id="SSF81660">
    <property type="entry name" value="Metal cation-transporting ATPase, ATP-binding domain N"/>
    <property type="match status" value="1"/>
</dbReference>
<evidence type="ECO:0000256" key="9">
    <source>
        <dbReference type="ARBA" id="ARBA00022967"/>
    </source>
</evidence>
<dbReference type="InterPro" id="IPR032630">
    <property type="entry name" value="P_typ_ATPase_c"/>
</dbReference>
<dbReference type="FunFam" id="2.70.150.10:FF:000054">
    <property type="entry name" value="Phospholipid-transporting ATPase"/>
    <property type="match status" value="1"/>
</dbReference>
<evidence type="ECO:0000256" key="10">
    <source>
        <dbReference type="ARBA" id="ARBA00022989"/>
    </source>
</evidence>
<dbReference type="InterPro" id="IPR023299">
    <property type="entry name" value="ATPase_P-typ_cyto_dom_N"/>
</dbReference>
<feature type="binding site" evidence="15">
    <location>
        <position position="886"/>
    </location>
    <ligand>
        <name>Mg(2+)</name>
        <dbReference type="ChEBI" id="CHEBI:18420"/>
    </ligand>
</feature>
<dbReference type="InterPro" id="IPR006539">
    <property type="entry name" value="P-type_ATPase_IV"/>
</dbReference>
<dbReference type="GO" id="GO:0045332">
    <property type="term" value="P:phospholipid translocation"/>
    <property type="evidence" value="ECO:0007669"/>
    <property type="project" value="TreeGrafter"/>
</dbReference>
<evidence type="ECO:0000256" key="8">
    <source>
        <dbReference type="ARBA" id="ARBA00022842"/>
    </source>
</evidence>
<name>A0A2Z6MMX4_TRISU</name>
<dbReference type="SUPFAM" id="SSF81665">
    <property type="entry name" value="Calcium ATPase, transmembrane domain M"/>
    <property type="match status" value="1"/>
</dbReference>
<dbReference type="InterPro" id="IPR059000">
    <property type="entry name" value="ATPase_P-type_domA"/>
</dbReference>
<feature type="transmembrane region" description="Helical" evidence="16">
    <location>
        <begin position="948"/>
        <end position="969"/>
    </location>
</feature>
<feature type="transmembrane region" description="Helical" evidence="16">
    <location>
        <begin position="437"/>
        <end position="458"/>
    </location>
</feature>
<keyword evidence="9 16" id="KW-1278">Translocase</keyword>
<dbReference type="Pfam" id="PF16212">
    <property type="entry name" value="PhoLip_ATPase_C"/>
    <property type="match status" value="2"/>
</dbReference>
<evidence type="ECO:0000256" key="14">
    <source>
        <dbReference type="PIRSR" id="PIRSR606539-2"/>
    </source>
</evidence>
<evidence type="ECO:0000256" key="6">
    <source>
        <dbReference type="ARBA" id="ARBA00022741"/>
    </source>
</evidence>
<evidence type="ECO:0000256" key="2">
    <source>
        <dbReference type="ARBA" id="ARBA00004308"/>
    </source>
</evidence>
<feature type="binding site" evidence="14">
    <location>
        <position position="577"/>
    </location>
    <ligand>
        <name>ATP</name>
        <dbReference type="ChEBI" id="CHEBI:30616"/>
    </ligand>
</feature>
<keyword evidence="22" id="KW-1185">Reference proteome</keyword>
<dbReference type="SUPFAM" id="SSF56784">
    <property type="entry name" value="HAD-like"/>
    <property type="match status" value="1"/>
</dbReference>
<feature type="binding site" evidence="14">
    <location>
        <position position="856"/>
    </location>
    <ligand>
        <name>ATP</name>
        <dbReference type="ChEBI" id="CHEBI:30616"/>
    </ligand>
</feature>
<dbReference type="PRINTS" id="PR00119">
    <property type="entry name" value="CATATPASE"/>
</dbReference>
<evidence type="ECO:0000256" key="13">
    <source>
        <dbReference type="PIRSR" id="PIRSR606539-1"/>
    </source>
</evidence>
<comment type="similarity">
    <text evidence="3 16">Belongs to the cation transport ATPase (P-type) (TC 3.A.3) family. Type IV subfamily.</text>
</comment>
<comment type="catalytic activity">
    <reaction evidence="12 16">
        <text>ATP + H2O + phospholipidSide 1 = ADP + phosphate + phospholipidSide 2.</text>
        <dbReference type="EC" id="7.6.2.1"/>
    </reaction>
</comment>
<dbReference type="PANTHER" id="PTHR24092">
    <property type="entry name" value="PROBABLE PHOSPHOLIPID-TRANSPORTING ATPASE"/>
    <property type="match status" value="1"/>
</dbReference>
<feature type="binding site" evidence="14">
    <location>
        <position position="886"/>
    </location>
    <ligand>
        <name>ATP</name>
        <dbReference type="ChEBI" id="CHEBI:30616"/>
    </ligand>
</feature>
<dbReference type="Proteomes" id="UP000242715">
    <property type="component" value="Unassembled WGS sequence"/>
</dbReference>
<feature type="binding site" evidence="14">
    <location>
        <position position="618"/>
    </location>
    <ligand>
        <name>ATP</name>
        <dbReference type="ChEBI" id="CHEBI:30616"/>
    </ligand>
</feature>
<evidence type="ECO:0000259" key="19">
    <source>
        <dbReference type="Pfam" id="PF16209"/>
    </source>
</evidence>
<gene>
    <name evidence="21" type="ORF">TSUD_116350</name>
</gene>
<dbReference type="InterPro" id="IPR032631">
    <property type="entry name" value="P-type_ATPase_N"/>
</dbReference>
<dbReference type="Gene3D" id="2.70.150.10">
    <property type="entry name" value="Calcium-transporting ATPase, cytoplasmic transduction domain A"/>
    <property type="match status" value="1"/>
</dbReference>
<dbReference type="SUPFAM" id="SSF81653">
    <property type="entry name" value="Calcium ATPase, transduction domain A"/>
    <property type="match status" value="1"/>
</dbReference>
<evidence type="ECO:0000313" key="22">
    <source>
        <dbReference type="Proteomes" id="UP000242715"/>
    </source>
</evidence>
<feature type="binding site" evidence="14">
    <location>
        <position position="756"/>
    </location>
    <ligand>
        <name>ATP</name>
        <dbReference type="ChEBI" id="CHEBI:30616"/>
    </ligand>
</feature>
<dbReference type="EC" id="7.6.2.1" evidence="16"/>
<dbReference type="SFLD" id="SFLDF00027">
    <property type="entry name" value="p-type_atpase"/>
    <property type="match status" value="1"/>
</dbReference>
<evidence type="ECO:0000256" key="1">
    <source>
        <dbReference type="ARBA" id="ARBA00004141"/>
    </source>
</evidence>
<keyword evidence="10 16" id="KW-1133">Transmembrane helix</keyword>
<feature type="binding site" evidence="15">
    <location>
        <position position="506"/>
    </location>
    <ligand>
        <name>Mg(2+)</name>
        <dbReference type="ChEBI" id="CHEBI:18420"/>
    </ligand>
</feature>
<dbReference type="Pfam" id="PF13246">
    <property type="entry name" value="Cation_ATPase"/>
    <property type="match status" value="1"/>
</dbReference>
<comment type="subcellular location">
    <subcellularLocation>
        <location evidence="2">Endomembrane system</location>
    </subcellularLocation>
    <subcellularLocation>
        <location evidence="1 16">Membrane</location>
        <topology evidence="1 16">Multi-pass membrane protein</topology>
    </subcellularLocation>
</comment>
<feature type="region of interest" description="Disordered" evidence="17">
    <location>
        <begin position="1"/>
        <end position="110"/>
    </location>
</feature>
<dbReference type="PANTHER" id="PTHR24092:SF208">
    <property type="entry name" value="PHOSPHOLIPID-TRANSPORTING ATPASE"/>
    <property type="match status" value="1"/>
</dbReference>
<dbReference type="InterPro" id="IPR008250">
    <property type="entry name" value="ATPase_P-typ_transduc_dom_A_sf"/>
</dbReference>
<evidence type="ECO:0000256" key="15">
    <source>
        <dbReference type="PIRSR" id="PIRSR606539-3"/>
    </source>
</evidence>
<feature type="binding site" evidence="14">
    <location>
        <position position="507"/>
    </location>
    <ligand>
        <name>ATP</name>
        <dbReference type="ChEBI" id="CHEBI:30616"/>
    </ligand>
</feature>
<feature type="binding site" evidence="14">
    <location>
        <position position="758"/>
    </location>
    <ligand>
        <name>ATP</name>
        <dbReference type="ChEBI" id="CHEBI:30616"/>
    </ligand>
</feature>
<evidence type="ECO:0000256" key="11">
    <source>
        <dbReference type="ARBA" id="ARBA00023136"/>
    </source>
</evidence>
<keyword evidence="11 16" id="KW-0472">Membrane</keyword>
<evidence type="ECO:0000256" key="5">
    <source>
        <dbReference type="ARBA" id="ARBA00022723"/>
    </source>
</evidence>
<dbReference type="OrthoDB" id="377733at2759"/>
<evidence type="ECO:0000256" key="12">
    <source>
        <dbReference type="ARBA" id="ARBA00034036"/>
    </source>
</evidence>
<dbReference type="InterPro" id="IPR018303">
    <property type="entry name" value="ATPase_P-typ_P_site"/>
</dbReference>
<organism evidence="21 22">
    <name type="scientific">Trifolium subterraneum</name>
    <name type="common">Subterranean clover</name>
    <dbReference type="NCBI Taxonomy" id="3900"/>
    <lineage>
        <taxon>Eukaryota</taxon>
        <taxon>Viridiplantae</taxon>
        <taxon>Streptophyta</taxon>
        <taxon>Embryophyta</taxon>
        <taxon>Tracheophyta</taxon>
        <taxon>Spermatophyta</taxon>
        <taxon>Magnoliopsida</taxon>
        <taxon>eudicotyledons</taxon>
        <taxon>Gunneridae</taxon>
        <taxon>Pentapetalae</taxon>
        <taxon>rosids</taxon>
        <taxon>fabids</taxon>
        <taxon>Fabales</taxon>
        <taxon>Fabaceae</taxon>
        <taxon>Papilionoideae</taxon>
        <taxon>50 kb inversion clade</taxon>
        <taxon>NPAAA clade</taxon>
        <taxon>Hologalegina</taxon>
        <taxon>IRL clade</taxon>
        <taxon>Trifolieae</taxon>
        <taxon>Trifolium</taxon>
    </lineage>
</organism>
<evidence type="ECO:0000256" key="3">
    <source>
        <dbReference type="ARBA" id="ARBA00008109"/>
    </source>
</evidence>
<dbReference type="GO" id="GO:0005886">
    <property type="term" value="C:plasma membrane"/>
    <property type="evidence" value="ECO:0007669"/>
    <property type="project" value="TreeGrafter"/>
</dbReference>
<feature type="binding site" evidence="14">
    <location>
        <position position="641"/>
    </location>
    <ligand>
        <name>ATP</name>
        <dbReference type="ChEBI" id="CHEBI:30616"/>
    </ligand>
</feature>
<dbReference type="Gene3D" id="3.40.1110.10">
    <property type="entry name" value="Calcium-transporting ATPase, cytoplasmic domain N"/>
    <property type="match status" value="1"/>
</dbReference>
<evidence type="ECO:0000256" key="16">
    <source>
        <dbReference type="RuleBase" id="RU362033"/>
    </source>
</evidence>
<evidence type="ECO:0000256" key="7">
    <source>
        <dbReference type="ARBA" id="ARBA00022840"/>
    </source>
</evidence>
<dbReference type="Pfam" id="PF16209">
    <property type="entry name" value="PhoLip_ATPase_N"/>
    <property type="match status" value="1"/>
</dbReference>
<protein>
    <recommendedName>
        <fullName evidence="16">Phospholipid-transporting ATPase</fullName>
        <ecNumber evidence="16">7.6.2.1</ecNumber>
    </recommendedName>
</protein>
<feature type="binding site" evidence="14">
    <location>
        <position position="676"/>
    </location>
    <ligand>
        <name>ATP</name>
        <dbReference type="ChEBI" id="CHEBI:30616"/>
    </ligand>
</feature>
<dbReference type="GO" id="GO:0000287">
    <property type="term" value="F:magnesium ion binding"/>
    <property type="evidence" value="ECO:0007669"/>
    <property type="project" value="UniProtKB-UniRule"/>
</dbReference>
<dbReference type="GO" id="GO:0140326">
    <property type="term" value="F:ATPase-coupled intramembrane lipid transporter activity"/>
    <property type="evidence" value="ECO:0007669"/>
    <property type="project" value="UniProtKB-EC"/>
</dbReference>
<dbReference type="NCBIfam" id="TIGR01652">
    <property type="entry name" value="ATPase-Plipid"/>
    <property type="match status" value="2"/>
</dbReference>
<feature type="binding site" evidence="15">
    <location>
        <position position="508"/>
    </location>
    <ligand>
        <name>Mg(2+)</name>
        <dbReference type="ChEBI" id="CHEBI:18420"/>
    </ligand>
</feature>
<evidence type="ECO:0000256" key="17">
    <source>
        <dbReference type="SAM" id="MobiDB-lite"/>
    </source>
</evidence>
<dbReference type="InterPro" id="IPR044492">
    <property type="entry name" value="P_typ_ATPase_HD_dom"/>
</dbReference>
<feature type="binding site" evidence="14">
    <location>
        <position position="757"/>
    </location>
    <ligand>
        <name>ATP</name>
        <dbReference type="ChEBI" id="CHEBI:30616"/>
    </ligand>
</feature>
<keyword evidence="4 16" id="KW-0812">Transmembrane</keyword>
<dbReference type="GO" id="GO:0016887">
    <property type="term" value="F:ATP hydrolysis activity"/>
    <property type="evidence" value="ECO:0007669"/>
    <property type="project" value="InterPro"/>
</dbReference>
<dbReference type="FunFam" id="3.40.1110.10:FF:000025">
    <property type="entry name" value="Phospholipid-transporting ATPase"/>
    <property type="match status" value="1"/>
</dbReference>
<keyword evidence="7 14" id="KW-0067">ATP-binding</keyword>
<dbReference type="AlphaFoldDB" id="A0A2Z6MMX4"/>
<proteinExistence type="inferred from homology"/>
<dbReference type="InterPro" id="IPR023214">
    <property type="entry name" value="HAD_sf"/>
</dbReference>
<keyword evidence="6 14" id="KW-0547">Nucleotide-binding</keyword>
<evidence type="ECO:0000259" key="18">
    <source>
        <dbReference type="Pfam" id="PF00122"/>
    </source>
</evidence>
<dbReference type="EMBL" id="DF973298">
    <property type="protein sequence ID" value="GAU24910.1"/>
    <property type="molecule type" value="Genomic_DNA"/>
</dbReference>
<sequence>MDSKRPLLLQSPRTPNDQEFPTIPVFPELPKSKSSSSNTVTFSGVEYGQQVDNKTSSNSSTSSSKSAMSIHSMSSSKRNNSLNHSGSKKPVTVRYGSKGGGDSDGLTMSQRELRDEDARLVYINDPEKTNESFEFFGNSIRTAKYSILTFIPRNLFEQFHRVAYVYFLIIAILNQLPQLAVFGRYVSILPLAFVLFVTGVKDAFEDWRRHNSDKVENNRLASVLIHDGSFIDKKWKDIRVGEIVKIKTNETIPCDIVLLSTSDPTGVAYVQTINLDGESNLKTRYAKQETGSKVQPRYTGLIKCEKPNRNIYGFMANMEIDGKKLSLGSTNIVLRGCELKNTSWALGVAVYCGRDTKAMLNSSGAPSKRSRLETRMNYEIIMLSSFLVALCTITSVCAAVWLKRHKDELNLLPYYRKLDFSKPKVEDYKYYGWGLEIFFTFLMSVIVYQVMIPIALYISMELVRVGQAYFMIEDHRLYDEATDSKFQCRALNINEDLGQIKYVFSDKTGTLTENKMEFQCASIWGVDYSSTKASMDGEQGEYSVQALATCNTIVPLVVDTPDSDVKLLDYQGESPDEQALAYAAAAYGFMLIERTSGHIVIDIHGKRLKFNVLGLHEFDSDRKRMSVILGYPDNSVKLFVKGADTTMFNVIDKSYNMDLIKSTETHLHSYSSLGLRTLVIGMKELNTSEFEQWHAAYEAASTAVFGRAAMLKKISNNVENNVCILGASAIEDKLQQGVPEAIESLRAAGIKVWVLTGDKQETAISIGFSSKLLTRNMTQVIINSNNRVSCRKNLKDALERSRKLMSTYGVGNNDGAVANQIALIIDGGSLVHILDSEHEEELFQLASLCSVVLCCRVAPLQKAGIVSLVKNRTSDMTLAIGDGANDVSMIQMADVGVGISGQEGRQAVMSSDFAMGQFRFLVPLLLIHGHWNYQRLGYMILYNFYRNAVLVLVLFWYVLYTAFTLTTAINEWNLGRSTLLKFPQLYSAGQRDEAYNKKLFLLTMADTLWQSMVIFWPPLFAYWKSTIDIASIGDLWTLATNSKSDFNVN</sequence>
<keyword evidence="5 15" id="KW-0479">Metal-binding</keyword>
<dbReference type="NCBIfam" id="TIGR01494">
    <property type="entry name" value="ATPase_P-type"/>
    <property type="match status" value="2"/>
</dbReference>
<evidence type="ECO:0000313" key="21">
    <source>
        <dbReference type="EMBL" id="GAU24910.1"/>
    </source>
</evidence>
<dbReference type="InterPro" id="IPR001757">
    <property type="entry name" value="P_typ_ATPase"/>
</dbReference>
<evidence type="ECO:0000259" key="20">
    <source>
        <dbReference type="Pfam" id="PF16212"/>
    </source>
</evidence>
<dbReference type="InterPro" id="IPR036412">
    <property type="entry name" value="HAD-like_sf"/>
</dbReference>
<dbReference type="Gene3D" id="3.40.50.1000">
    <property type="entry name" value="HAD superfamily/HAD-like"/>
    <property type="match status" value="1"/>
</dbReference>
<dbReference type="SFLD" id="SFLDS00003">
    <property type="entry name" value="Haloacid_Dehalogenase"/>
    <property type="match status" value="1"/>
</dbReference>
<feature type="transmembrane region" description="Helical" evidence="16">
    <location>
        <begin position="378"/>
        <end position="402"/>
    </location>
</feature>
<comment type="cofactor">
    <cofactor evidence="15">
        <name>Mg(2+)</name>
        <dbReference type="ChEBI" id="CHEBI:18420"/>
    </cofactor>
</comment>
<feature type="binding site" evidence="14">
    <location>
        <position position="508"/>
    </location>
    <ligand>
        <name>ATP</name>
        <dbReference type="ChEBI" id="CHEBI:30616"/>
    </ligand>
</feature>
<comment type="caution">
    <text evidence="16">Lacks conserved residue(s) required for the propagation of feature annotation.</text>
</comment>
<feature type="domain" description="P-type ATPase C-terminal" evidence="20">
    <location>
        <begin position="908"/>
        <end position="974"/>
    </location>
</feature>
<feature type="domain" description="P-type ATPase C-terminal" evidence="20">
    <location>
        <begin position="976"/>
        <end position="1040"/>
    </location>
</feature>
<evidence type="ECO:0000256" key="4">
    <source>
        <dbReference type="ARBA" id="ARBA00022692"/>
    </source>
</evidence>
<dbReference type="CDD" id="cd02073">
    <property type="entry name" value="P-type_ATPase_APLT_Dnf-like"/>
    <property type="match status" value="1"/>
</dbReference>
<accession>A0A2Z6MMX4</accession>